<dbReference type="EMBL" id="DXDA01000080">
    <property type="protein sequence ID" value="HIY69758.1"/>
    <property type="molecule type" value="Genomic_DNA"/>
</dbReference>
<evidence type="ECO:0000313" key="3">
    <source>
        <dbReference type="EMBL" id="HIY69758.1"/>
    </source>
</evidence>
<accession>A0A9D1Z1M8</accession>
<feature type="chain" id="PRO_5039293023" evidence="2">
    <location>
        <begin position="21"/>
        <end position="358"/>
    </location>
</feature>
<keyword evidence="2" id="KW-0732">Signal</keyword>
<evidence type="ECO:0000313" key="4">
    <source>
        <dbReference type="Proteomes" id="UP000886844"/>
    </source>
</evidence>
<feature type="compositionally biased region" description="Acidic residues" evidence="1">
    <location>
        <begin position="151"/>
        <end position="164"/>
    </location>
</feature>
<organism evidence="3 4">
    <name type="scientific">Candidatus Alistipes intestinigallinarum</name>
    <dbReference type="NCBI Taxonomy" id="2838440"/>
    <lineage>
        <taxon>Bacteria</taxon>
        <taxon>Pseudomonadati</taxon>
        <taxon>Bacteroidota</taxon>
        <taxon>Bacteroidia</taxon>
        <taxon>Bacteroidales</taxon>
        <taxon>Rikenellaceae</taxon>
        <taxon>Alistipes</taxon>
    </lineage>
</organism>
<name>A0A9D1Z1M8_9BACT</name>
<evidence type="ECO:0000256" key="1">
    <source>
        <dbReference type="SAM" id="MobiDB-lite"/>
    </source>
</evidence>
<dbReference type="Pfam" id="PF16141">
    <property type="entry name" value="GH18_BT1044-like"/>
    <property type="match status" value="1"/>
</dbReference>
<dbReference type="PROSITE" id="PS51257">
    <property type="entry name" value="PROKAR_LIPOPROTEIN"/>
    <property type="match status" value="1"/>
</dbReference>
<feature type="region of interest" description="Disordered" evidence="1">
    <location>
        <begin position="134"/>
        <end position="165"/>
    </location>
</feature>
<sequence>MNLKHIIFQTLLLAAAVAGSACDDWTELRPLDIESQHPDAATEALYEAAVREFRASNHQLVLGRFDNATKIPALRPQHINVLPDSIDMVILAHPDSLCKRELTEMREMREAYATQYLCEVTYSYVEALWNEANAAEEPDENPNGAQTTAETDGEEGTESGEETQSDTFPAFCSEYVDYVLGLCDKWGYDGVVVWFDGPSLDFAGETERARLQARRKAFFEPVARWRENHAGKRLILGGSLDLLDDHTLTDACDYLLADGRSVSAMGSAAEAFFRLENAGFPAERILLAVAAPDAQGAGGVFGSQSALTATAEWLLEPARTGLKAGMLIDNIQNDYFDTGLIFRNTRKAIDILNPSPKN</sequence>
<dbReference type="AlphaFoldDB" id="A0A9D1Z1M8"/>
<gene>
    <name evidence="3" type="ORF">H9828_10125</name>
</gene>
<dbReference type="InterPro" id="IPR032320">
    <property type="entry name" value="GH18_BT1044-like"/>
</dbReference>
<reference evidence="3" key="1">
    <citation type="journal article" date="2021" name="PeerJ">
        <title>Extensive microbial diversity within the chicken gut microbiome revealed by metagenomics and culture.</title>
        <authorList>
            <person name="Gilroy R."/>
            <person name="Ravi A."/>
            <person name="Getino M."/>
            <person name="Pursley I."/>
            <person name="Horton D.L."/>
            <person name="Alikhan N.F."/>
            <person name="Baker D."/>
            <person name="Gharbi K."/>
            <person name="Hall N."/>
            <person name="Watson M."/>
            <person name="Adriaenssens E.M."/>
            <person name="Foster-Nyarko E."/>
            <person name="Jarju S."/>
            <person name="Secka A."/>
            <person name="Antonio M."/>
            <person name="Oren A."/>
            <person name="Chaudhuri R.R."/>
            <person name="La Ragione R."/>
            <person name="Hildebrand F."/>
            <person name="Pallen M.J."/>
        </authorList>
    </citation>
    <scope>NUCLEOTIDE SEQUENCE</scope>
    <source>
        <strain evidence="3">5134</strain>
    </source>
</reference>
<dbReference type="Proteomes" id="UP000886844">
    <property type="component" value="Unassembled WGS sequence"/>
</dbReference>
<evidence type="ECO:0000256" key="2">
    <source>
        <dbReference type="SAM" id="SignalP"/>
    </source>
</evidence>
<feature type="compositionally biased region" description="Low complexity" evidence="1">
    <location>
        <begin position="141"/>
        <end position="150"/>
    </location>
</feature>
<protein>
    <submittedName>
        <fullName evidence="3">Uncharacterized protein</fullName>
    </submittedName>
</protein>
<comment type="caution">
    <text evidence="3">The sequence shown here is derived from an EMBL/GenBank/DDBJ whole genome shotgun (WGS) entry which is preliminary data.</text>
</comment>
<proteinExistence type="predicted"/>
<reference evidence="3" key="2">
    <citation type="submission" date="2021-04" db="EMBL/GenBank/DDBJ databases">
        <authorList>
            <person name="Gilroy R."/>
        </authorList>
    </citation>
    <scope>NUCLEOTIDE SEQUENCE</scope>
    <source>
        <strain evidence="3">5134</strain>
    </source>
</reference>
<feature type="signal peptide" evidence="2">
    <location>
        <begin position="1"/>
        <end position="20"/>
    </location>
</feature>